<proteinExistence type="predicted"/>
<gene>
    <name evidence="2" type="ORF">QVE165_LOCUS13029</name>
</gene>
<evidence type="ECO:0000313" key="2">
    <source>
        <dbReference type="EMBL" id="CAF0965088.1"/>
    </source>
</evidence>
<dbReference type="Pfam" id="PF15798">
    <property type="entry name" value="PRAS"/>
    <property type="match status" value="1"/>
</dbReference>
<keyword evidence="3" id="KW-1185">Reference proteome</keyword>
<sequence length="364" mass="41990">MRLYCHCLNINIDVLQTHDDQETLKRIKREFFLIFNKIFCFLNIEFVPVDLVQFVNISHEWYVCDVPSEQSVHIVWQSLLQTIPVRDMKLNRCLGCNLYTHVTNIGPSRMLINKDMLNEATVRSVYRDPNYSKIAKIVLPNTMNSTNMTRLSGSQDDGIQRECDLAQQAFRQSIEDVERETEEKIRMYQREQEEFLETKRETLNKELDTFLSLMRSAPRHPYNTKGSPTLQSSSSYINENSTESGFGSDIFDVGATDLGRHSSTNERAFSERHANIDDETNDDPMLDNQGWYIDNNSTSTFATSVAKDITFRPSNTYAIPHQDDDSDDLERIGKSFRDLSKSMCTDGTELFGDLPSPRLNARRT</sequence>
<dbReference type="PANTHER" id="PTHR21844:SF2">
    <property type="entry name" value="PROLINE-RICH AKT1 SUBSTRATE 1"/>
    <property type="match status" value="1"/>
</dbReference>
<dbReference type="EMBL" id="CAJNOM010000066">
    <property type="protein sequence ID" value="CAF0965088.1"/>
    <property type="molecule type" value="Genomic_DNA"/>
</dbReference>
<dbReference type="PANTHER" id="PTHR21844">
    <property type="entry name" value="AKT1 SUBSTRATE 1 PROTEIN"/>
    <property type="match status" value="1"/>
</dbReference>
<dbReference type="GO" id="GO:0005737">
    <property type="term" value="C:cytoplasm"/>
    <property type="evidence" value="ECO:0007669"/>
    <property type="project" value="TreeGrafter"/>
</dbReference>
<evidence type="ECO:0000256" key="1">
    <source>
        <dbReference type="SAM" id="MobiDB-lite"/>
    </source>
</evidence>
<dbReference type="AlphaFoldDB" id="A0A814E6X1"/>
<comment type="caution">
    <text evidence="2">The sequence shown here is derived from an EMBL/GenBank/DDBJ whole genome shotgun (WGS) entry which is preliminary data.</text>
</comment>
<protein>
    <submittedName>
        <fullName evidence="2">Uncharacterized protein</fullName>
    </submittedName>
</protein>
<feature type="compositionally biased region" description="Polar residues" evidence="1">
    <location>
        <begin position="224"/>
        <end position="238"/>
    </location>
</feature>
<dbReference type="OrthoDB" id="9992964at2759"/>
<dbReference type="GO" id="GO:0048011">
    <property type="term" value="P:neurotrophin TRK receptor signaling pathway"/>
    <property type="evidence" value="ECO:0007669"/>
    <property type="project" value="InterPro"/>
</dbReference>
<dbReference type="Proteomes" id="UP000663832">
    <property type="component" value="Unassembled WGS sequence"/>
</dbReference>
<reference evidence="2" key="1">
    <citation type="submission" date="2021-02" db="EMBL/GenBank/DDBJ databases">
        <authorList>
            <person name="Nowell W R."/>
        </authorList>
    </citation>
    <scope>NUCLEOTIDE SEQUENCE</scope>
</reference>
<feature type="region of interest" description="Disordered" evidence="1">
    <location>
        <begin position="218"/>
        <end position="238"/>
    </location>
</feature>
<dbReference type="InterPro" id="IPR026682">
    <property type="entry name" value="AKT1S1"/>
</dbReference>
<organism evidence="2 3">
    <name type="scientific">Adineta steineri</name>
    <dbReference type="NCBI Taxonomy" id="433720"/>
    <lineage>
        <taxon>Eukaryota</taxon>
        <taxon>Metazoa</taxon>
        <taxon>Spiralia</taxon>
        <taxon>Gnathifera</taxon>
        <taxon>Rotifera</taxon>
        <taxon>Eurotatoria</taxon>
        <taxon>Bdelloidea</taxon>
        <taxon>Adinetida</taxon>
        <taxon>Adinetidae</taxon>
        <taxon>Adineta</taxon>
    </lineage>
</organism>
<name>A0A814E6X1_9BILA</name>
<accession>A0A814E6X1</accession>
<evidence type="ECO:0000313" key="3">
    <source>
        <dbReference type="Proteomes" id="UP000663832"/>
    </source>
</evidence>
<dbReference type="GO" id="GO:0032007">
    <property type="term" value="P:negative regulation of TOR signaling"/>
    <property type="evidence" value="ECO:0007669"/>
    <property type="project" value="InterPro"/>
</dbReference>